<organism evidence="1 2">
    <name type="scientific">Muraenolepis orangiensis</name>
    <name type="common">Patagonian moray cod</name>
    <dbReference type="NCBI Taxonomy" id="630683"/>
    <lineage>
        <taxon>Eukaryota</taxon>
        <taxon>Metazoa</taxon>
        <taxon>Chordata</taxon>
        <taxon>Craniata</taxon>
        <taxon>Vertebrata</taxon>
        <taxon>Euteleostomi</taxon>
        <taxon>Actinopterygii</taxon>
        <taxon>Neopterygii</taxon>
        <taxon>Teleostei</taxon>
        <taxon>Neoteleostei</taxon>
        <taxon>Acanthomorphata</taxon>
        <taxon>Zeiogadaria</taxon>
        <taxon>Gadariae</taxon>
        <taxon>Gadiformes</taxon>
        <taxon>Muraenolepidoidei</taxon>
        <taxon>Muraenolepididae</taxon>
        <taxon>Muraenolepis</taxon>
    </lineage>
</organism>
<accession>A0A9Q0EJK0</accession>
<dbReference type="EMBL" id="JANIIK010000042">
    <property type="protein sequence ID" value="KAJ3606485.1"/>
    <property type="molecule type" value="Genomic_DNA"/>
</dbReference>
<name>A0A9Q0EJK0_9TELE</name>
<proteinExistence type="predicted"/>
<gene>
    <name evidence="1" type="ORF">NHX12_026006</name>
</gene>
<protein>
    <submittedName>
        <fullName evidence="1">Uncharacterized protein</fullName>
    </submittedName>
</protein>
<reference evidence="1" key="1">
    <citation type="submission" date="2022-07" db="EMBL/GenBank/DDBJ databases">
        <title>Chromosome-level genome of Muraenolepis orangiensis.</title>
        <authorList>
            <person name="Kim J."/>
        </authorList>
    </citation>
    <scope>NUCLEOTIDE SEQUENCE</scope>
    <source>
        <strain evidence="1">KU_S4_2022</strain>
        <tissue evidence="1">Muscle</tissue>
    </source>
</reference>
<evidence type="ECO:0000313" key="1">
    <source>
        <dbReference type="EMBL" id="KAJ3606485.1"/>
    </source>
</evidence>
<dbReference type="Proteomes" id="UP001148018">
    <property type="component" value="Unassembled WGS sequence"/>
</dbReference>
<comment type="caution">
    <text evidence="1">The sequence shown here is derived from an EMBL/GenBank/DDBJ whole genome shotgun (WGS) entry which is preliminary data.</text>
</comment>
<dbReference type="AlphaFoldDB" id="A0A9Q0EJK0"/>
<evidence type="ECO:0000313" key="2">
    <source>
        <dbReference type="Proteomes" id="UP001148018"/>
    </source>
</evidence>
<sequence length="102" mass="12085">MADPIAWKPAEPRLHTRYSPNKMAARYRARLRLEGLGIGNRWTKQAQCLRWPLVEILREVLNQFLKEALNQFLKEALNQFLKEVLNQFLKEVLDQILKEVLD</sequence>
<keyword evidence="2" id="KW-1185">Reference proteome</keyword>